<keyword evidence="3" id="KW-1185">Reference proteome</keyword>
<protein>
    <recommendedName>
        <fullName evidence="1">DUF1330 domain-containing protein</fullName>
    </recommendedName>
</protein>
<dbReference type="PANTHER" id="PTHR41521:SF4">
    <property type="entry name" value="BLR0684 PROTEIN"/>
    <property type="match status" value="1"/>
</dbReference>
<dbReference type="InterPro" id="IPR011008">
    <property type="entry name" value="Dimeric_a/b-barrel"/>
</dbReference>
<gene>
    <name evidence="2" type="ORF">A6F68_02637</name>
</gene>
<evidence type="ECO:0000259" key="1">
    <source>
        <dbReference type="Pfam" id="PF07045"/>
    </source>
</evidence>
<dbReference type="STRING" id="692370.A6F68_02637"/>
<dbReference type="KEGG" id="ado:A6F68_02637"/>
<dbReference type="OrthoDB" id="9806380at2"/>
<dbReference type="RefSeq" id="WP_067680961.1">
    <property type="nucleotide sequence ID" value="NZ_CP016591.1"/>
</dbReference>
<dbReference type="Pfam" id="PF07045">
    <property type="entry name" value="DUF1330"/>
    <property type="match status" value="1"/>
</dbReference>
<reference evidence="2 3" key="1">
    <citation type="submission" date="2016-07" db="EMBL/GenBank/DDBJ databases">
        <title>Complete genome sequence of Altererythrobacter dongtanensis KCTC 22672, a type strain with esterase isolated from tidal flat.</title>
        <authorList>
            <person name="Cheng H."/>
            <person name="Wu Y.-H."/>
            <person name="Zhou P."/>
            <person name="Huo Y.-Y."/>
            <person name="Wang C.-S."/>
            <person name="Xu X.-W."/>
        </authorList>
    </citation>
    <scope>NUCLEOTIDE SEQUENCE [LARGE SCALE GENOMIC DNA]</scope>
    <source>
        <strain evidence="2 3">KCTC 22672</strain>
    </source>
</reference>
<accession>A0A1B2AG82</accession>
<dbReference type="SUPFAM" id="SSF54909">
    <property type="entry name" value="Dimeric alpha+beta barrel"/>
    <property type="match status" value="1"/>
</dbReference>
<dbReference type="Gene3D" id="3.30.70.100">
    <property type="match status" value="1"/>
</dbReference>
<evidence type="ECO:0000313" key="2">
    <source>
        <dbReference type="EMBL" id="ANY21131.1"/>
    </source>
</evidence>
<organism evidence="2 3">
    <name type="scientific">Tsuneonella dongtanensis</name>
    <dbReference type="NCBI Taxonomy" id="692370"/>
    <lineage>
        <taxon>Bacteria</taxon>
        <taxon>Pseudomonadati</taxon>
        <taxon>Pseudomonadota</taxon>
        <taxon>Alphaproteobacteria</taxon>
        <taxon>Sphingomonadales</taxon>
        <taxon>Erythrobacteraceae</taxon>
        <taxon>Tsuneonella</taxon>
    </lineage>
</organism>
<proteinExistence type="predicted"/>
<name>A0A1B2AG82_9SPHN</name>
<evidence type="ECO:0000313" key="3">
    <source>
        <dbReference type="Proteomes" id="UP000092932"/>
    </source>
</evidence>
<dbReference type="Proteomes" id="UP000092932">
    <property type="component" value="Chromosome"/>
</dbReference>
<dbReference type="PANTHER" id="PTHR41521">
    <property type="match status" value="1"/>
</dbReference>
<dbReference type="AlphaFoldDB" id="A0A1B2AG82"/>
<feature type="domain" description="DUF1330" evidence="1">
    <location>
        <begin position="2"/>
        <end position="95"/>
    </location>
</feature>
<dbReference type="InterPro" id="IPR010753">
    <property type="entry name" value="DUF1330"/>
</dbReference>
<sequence>MTAWLVITAKVHDRATFMAGYAPAAAQLVAQFGGEYEIRARGVETLEGASVDGASVVVSKWPDRGAAKAFWDSPEYREVARLREGIADVTVLLVSDD</sequence>
<dbReference type="EMBL" id="CP016591">
    <property type="protein sequence ID" value="ANY21131.1"/>
    <property type="molecule type" value="Genomic_DNA"/>
</dbReference>